<feature type="signal peptide" evidence="2">
    <location>
        <begin position="1"/>
        <end position="25"/>
    </location>
</feature>
<evidence type="ECO:0000313" key="4">
    <source>
        <dbReference type="Proteomes" id="UP000708208"/>
    </source>
</evidence>
<feature type="region of interest" description="Disordered" evidence="1">
    <location>
        <begin position="508"/>
        <end position="530"/>
    </location>
</feature>
<feature type="compositionally biased region" description="Polar residues" evidence="1">
    <location>
        <begin position="569"/>
        <end position="582"/>
    </location>
</feature>
<feature type="chain" id="PRO_5035297119" evidence="2">
    <location>
        <begin position="26"/>
        <end position="610"/>
    </location>
</feature>
<proteinExistence type="predicted"/>
<evidence type="ECO:0000256" key="2">
    <source>
        <dbReference type="SAM" id="SignalP"/>
    </source>
</evidence>
<dbReference type="Proteomes" id="UP000708208">
    <property type="component" value="Unassembled WGS sequence"/>
</dbReference>
<reference evidence="3" key="1">
    <citation type="submission" date="2021-06" db="EMBL/GenBank/DDBJ databases">
        <authorList>
            <person name="Hodson N. C."/>
            <person name="Mongue J. A."/>
            <person name="Jaron S. K."/>
        </authorList>
    </citation>
    <scope>NUCLEOTIDE SEQUENCE</scope>
</reference>
<feature type="compositionally biased region" description="Polar residues" evidence="1">
    <location>
        <begin position="107"/>
        <end position="123"/>
    </location>
</feature>
<feature type="compositionally biased region" description="Low complexity" evidence="1">
    <location>
        <begin position="75"/>
        <end position="106"/>
    </location>
</feature>
<name>A0A8J2PTH4_9HEXA</name>
<comment type="caution">
    <text evidence="3">The sequence shown here is derived from an EMBL/GenBank/DDBJ whole genome shotgun (WGS) entry which is preliminary data.</text>
</comment>
<feature type="region of interest" description="Disordered" evidence="1">
    <location>
        <begin position="568"/>
        <end position="587"/>
    </location>
</feature>
<evidence type="ECO:0000313" key="3">
    <source>
        <dbReference type="EMBL" id="CAG7822135.1"/>
    </source>
</evidence>
<sequence>MVHRNKFSYLLLSLVFINELHFISTLPVLRHSTGFSINPLDDGGNSSVGRPAASANDSQGSVNQDEVVGNDGRNVNVTSSASSPVVSSSSGSPVIVQGETVTTTETARSTNNYDTSTRTSAAETNPIAKTSEAVDEQTTPLPSDSVNHEAISSTLTPVETIVVSKSSERTIEDVTEQTTLSSTTQIVYPDITARTSTFAPDPSSIAEVVNVGEVISTTTERINFEGNEIIIVRIPDDISSDNSDPPVKLVEETIVVTGDSIHNGTEAVATTPVTDSINSGISLGDNFTLPGESVTNSTVTFGTAVIDPAVVSTSVSRSPNGTGEDPPLIQQSITPSVGIIGDVPPVGDWSTSAVPQITTTEVSIGSTTFEPIVAYSTAKPDIVDTRSSEGSKDGVEYNFNLTDSGAATLSAKVGVDAAPKPASANLEKPNNTPLTVLNTTDATVAAGISVETSAPSATELDVNLTSSTSVTPQNAITGPATSGTLLETSERSTNANVVVDSTFANVTSPTVEDLNQSPVNQGDDSPTVANQTGELNQLLKINNNTDTQNSSKDNSTGMSLPEVVPELSGLNQNRNASQNSTSRKSDAEITTVDVVWTLRETLTHQIGFLL</sequence>
<feature type="compositionally biased region" description="Polar residues" evidence="1">
    <location>
        <begin position="55"/>
        <end position="64"/>
    </location>
</feature>
<keyword evidence="4" id="KW-1185">Reference proteome</keyword>
<feature type="region of interest" description="Disordered" evidence="1">
    <location>
        <begin position="42"/>
        <end position="147"/>
    </location>
</feature>
<protein>
    <submittedName>
        <fullName evidence="3">Uncharacterized protein</fullName>
    </submittedName>
</protein>
<organism evidence="3 4">
    <name type="scientific">Allacma fusca</name>
    <dbReference type="NCBI Taxonomy" id="39272"/>
    <lineage>
        <taxon>Eukaryota</taxon>
        <taxon>Metazoa</taxon>
        <taxon>Ecdysozoa</taxon>
        <taxon>Arthropoda</taxon>
        <taxon>Hexapoda</taxon>
        <taxon>Collembola</taxon>
        <taxon>Symphypleona</taxon>
        <taxon>Sminthuridae</taxon>
        <taxon>Allacma</taxon>
    </lineage>
</organism>
<gene>
    <name evidence="3" type="ORF">AFUS01_LOCUS32422</name>
</gene>
<keyword evidence="2" id="KW-0732">Signal</keyword>
<accession>A0A8J2PTH4</accession>
<evidence type="ECO:0000256" key="1">
    <source>
        <dbReference type="SAM" id="MobiDB-lite"/>
    </source>
</evidence>
<dbReference type="AlphaFoldDB" id="A0A8J2PTH4"/>
<dbReference type="EMBL" id="CAJVCH010525418">
    <property type="protein sequence ID" value="CAG7822135.1"/>
    <property type="molecule type" value="Genomic_DNA"/>
</dbReference>
<feature type="compositionally biased region" description="Polar residues" evidence="1">
    <location>
        <begin position="136"/>
        <end position="147"/>
    </location>
</feature>